<evidence type="ECO:0000256" key="7">
    <source>
        <dbReference type="SAM" id="MobiDB-lite"/>
    </source>
</evidence>
<dbReference type="Pfam" id="PF03460">
    <property type="entry name" value="NIR_SIR_ferr"/>
    <property type="match status" value="1"/>
</dbReference>
<reference evidence="10" key="1">
    <citation type="journal article" date="2019" name="Int. J. Syst. Evol. Microbiol.">
        <title>The Global Catalogue of Microorganisms (GCM) 10K type strain sequencing project: providing services to taxonomists for standard genome sequencing and annotation.</title>
        <authorList>
            <consortium name="The Broad Institute Genomics Platform"/>
            <consortium name="The Broad Institute Genome Sequencing Center for Infectious Disease"/>
            <person name="Wu L."/>
            <person name="Ma J."/>
        </authorList>
    </citation>
    <scope>NUCLEOTIDE SEQUENCE [LARGE SCALE GENOMIC DNA]</scope>
    <source>
        <strain evidence="10">CCUG 66188</strain>
    </source>
</reference>
<evidence type="ECO:0000256" key="4">
    <source>
        <dbReference type="ARBA" id="ARBA00023002"/>
    </source>
</evidence>
<evidence type="ECO:0000256" key="6">
    <source>
        <dbReference type="ARBA" id="ARBA00023014"/>
    </source>
</evidence>
<protein>
    <submittedName>
        <fullName evidence="9">Precorrin-3B synthase</fullName>
    </submittedName>
</protein>
<evidence type="ECO:0000256" key="5">
    <source>
        <dbReference type="ARBA" id="ARBA00023004"/>
    </source>
</evidence>
<evidence type="ECO:0000256" key="3">
    <source>
        <dbReference type="ARBA" id="ARBA00022723"/>
    </source>
</evidence>
<keyword evidence="3" id="KW-0479">Metal-binding</keyword>
<dbReference type="InterPro" id="IPR005117">
    <property type="entry name" value="NiRdtase/SiRdtase_haem-b_fer"/>
</dbReference>
<gene>
    <name evidence="9" type="ORF">ACFQFQ_20585</name>
</gene>
<dbReference type="InterPro" id="IPR036136">
    <property type="entry name" value="Nit/Sulf_reduc_fer-like_dom_sf"/>
</dbReference>
<name>A0ABW2B6R9_9RHOB</name>
<sequence>MTAPVVKGYCPGALRPMMSGDGLVVRVRPFNGRLRRAQADGIATLAAAHGNGLIDLSSRGNLQIRGVREDSLAALITGLGAMSLVDADAEIESRRNVLVTPFWQTGEETEGFAAALTEALAQPDAPRVPGKFGFAVDTGRAPVLQTASADIRLERDAGGGLILVADGFDKGKPVASGTVVAEAMALARWFVEMRGDHSRMAALLAGVLRCPAGSSYRVSVRITCRDPAIPRWGRWSALPLDNWRSRHWQVLPSRGLRMTPWRMLLVESARKLPKVRGVITDPDDPLLRVVACTGAPRCAQGLAKTRSVARSLAPHVPPGSLLHMSGCAKGCAHARPAPLTVTATRDGFDLIRQGRACDAPEATSSLPKTLSRRSECPTATSPMARRFTASPLPRSGRRRRWRVSRPRKRSSRCA</sequence>
<dbReference type="EMBL" id="JBHSWG010000002">
    <property type="protein sequence ID" value="MFC6761304.1"/>
    <property type="molecule type" value="Genomic_DNA"/>
</dbReference>
<comment type="caution">
    <text evidence="9">The sequence shown here is derived from an EMBL/GenBank/DDBJ whole genome shotgun (WGS) entry which is preliminary data.</text>
</comment>
<dbReference type="PANTHER" id="PTHR32439:SF9">
    <property type="entry name" value="BLR3264 PROTEIN"/>
    <property type="match status" value="1"/>
</dbReference>
<dbReference type="SUPFAM" id="SSF55124">
    <property type="entry name" value="Nitrite/Sulfite reductase N-terminal domain-like"/>
    <property type="match status" value="1"/>
</dbReference>
<evidence type="ECO:0000256" key="2">
    <source>
        <dbReference type="ARBA" id="ARBA00022617"/>
    </source>
</evidence>
<keyword evidence="5" id="KW-0408">Iron</keyword>
<accession>A0ABW2B6R9</accession>
<dbReference type="PANTHER" id="PTHR32439">
    <property type="entry name" value="FERREDOXIN--NITRITE REDUCTASE, CHLOROPLASTIC"/>
    <property type="match status" value="1"/>
</dbReference>
<keyword evidence="6" id="KW-0411">Iron-sulfur</keyword>
<feature type="domain" description="Nitrite/Sulfite reductase ferredoxin-like" evidence="8">
    <location>
        <begin position="16"/>
        <end position="80"/>
    </location>
</feature>
<dbReference type="Proteomes" id="UP001596353">
    <property type="component" value="Unassembled WGS sequence"/>
</dbReference>
<dbReference type="Gene3D" id="3.30.413.10">
    <property type="entry name" value="Sulfite Reductase Hemoprotein, domain 1"/>
    <property type="match status" value="1"/>
</dbReference>
<dbReference type="InterPro" id="IPR045854">
    <property type="entry name" value="NO2/SO3_Rdtase_4Fe4S_sf"/>
</dbReference>
<feature type="compositionally biased region" description="Basic residues" evidence="7">
    <location>
        <begin position="395"/>
        <end position="414"/>
    </location>
</feature>
<feature type="region of interest" description="Disordered" evidence="7">
    <location>
        <begin position="359"/>
        <end position="414"/>
    </location>
</feature>
<keyword evidence="2" id="KW-0349">Heme</keyword>
<keyword evidence="4" id="KW-0560">Oxidoreductase</keyword>
<dbReference type="SUPFAM" id="SSF56014">
    <property type="entry name" value="Nitrite and sulphite reductase 4Fe-4S domain-like"/>
    <property type="match status" value="1"/>
</dbReference>
<proteinExistence type="predicted"/>
<organism evidence="9 10">
    <name type="scientific">Sulfitobacter porphyrae</name>
    <dbReference type="NCBI Taxonomy" id="1246864"/>
    <lineage>
        <taxon>Bacteria</taxon>
        <taxon>Pseudomonadati</taxon>
        <taxon>Pseudomonadota</taxon>
        <taxon>Alphaproteobacteria</taxon>
        <taxon>Rhodobacterales</taxon>
        <taxon>Roseobacteraceae</taxon>
        <taxon>Sulfitobacter</taxon>
    </lineage>
</organism>
<dbReference type="InterPro" id="IPR051329">
    <property type="entry name" value="NIR_SIR_4Fe-4S"/>
</dbReference>
<keyword evidence="10" id="KW-1185">Reference proteome</keyword>
<dbReference type="Gene3D" id="3.90.480.20">
    <property type="match status" value="1"/>
</dbReference>
<evidence type="ECO:0000256" key="1">
    <source>
        <dbReference type="ARBA" id="ARBA00022485"/>
    </source>
</evidence>
<evidence type="ECO:0000259" key="8">
    <source>
        <dbReference type="Pfam" id="PF03460"/>
    </source>
</evidence>
<evidence type="ECO:0000313" key="10">
    <source>
        <dbReference type="Proteomes" id="UP001596353"/>
    </source>
</evidence>
<keyword evidence="1" id="KW-0004">4Fe-4S</keyword>
<evidence type="ECO:0000313" key="9">
    <source>
        <dbReference type="EMBL" id="MFC6761304.1"/>
    </source>
</evidence>